<keyword evidence="3" id="KW-1185">Reference proteome</keyword>
<gene>
    <name evidence="2" type="ORF">CINCED_3A011094</name>
</gene>
<protein>
    <submittedName>
        <fullName evidence="2">Uncharacterized protein</fullName>
    </submittedName>
</protein>
<dbReference type="AlphaFoldDB" id="A0A5E4N2V8"/>
<organism evidence="2 3">
    <name type="scientific">Cinara cedri</name>
    <dbReference type="NCBI Taxonomy" id="506608"/>
    <lineage>
        <taxon>Eukaryota</taxon>
        <taxon>Metazoa</taxon>
        <taxon>Ecdysozoa</taxon>
        <taxon>Arthropoda</taxon>
        <taxon>Hexapoda</taxon>
        <taxon>Insecta</taxon>
        <taxon>Pterygota</taxon>
        <taxon>Neoptera</taxon>
        <taxon>Paraneoptera</taxon>
        <taxon>Hemiptera</taxon>
        <taxon>Sternorrhyncha</taxon>
        <taxon>Aphidomorpha</taxon>
        <taxon>Aphidoidea</taxon>
        <taxon>Aphididae</taxon>
        <taxon>Lachninae</taxon>
        <taxon>Cinara</taxon>
    </lineage>
</organism>
<proteinExistence type="predicted"/>
<dbReference type="Proteomes" id="UP000325440">
    <property type="component" value="Unassembled WGS sequence"/>
</dbReference>
<reference evidence="2 3" key="1">
    <citation type="submission" date="2019-08" db="EMBL/GenBank/DDBJ databases">
        <authorList>
            <person name="Alioto T."/>
            <person name="Alioto T."/>
            <person name="Gomez Garrido J."/>
        </authorList>
    </citation>
    <scope>NUCLEOTIDE SEQUENCE [LARGE SCALE GENOMIC DNA]</scope>
</reference>
<evidence type="ECO:0000313" key="3">
    <source>
        <dbReference type="Proteomes" id="UP000325440"/>
    </source>
</evidence>
<dbReference type="OrthoDB" id="6596798at2759"/>
<evidence type="ECO:0000313" key="2">
    <source>
        <dbReference type="EMBL" id="VVC37436.1"/>
    </source>
</evidence>
<name>A0A5E4N2V8_9HEMI</name>
<accession>A0A5E4N2V8</accession>
<dbReference type="EMBL" id="CABPRJ010001447">
    <property type="protein sequence ID" value="VVC37436.1"/>
    <property type="molecule type" value="Genomic_DNA"/>
</dbReference>
<sequence>MNSKRKFVVYKTNEIKRSERLSRKHSFQNESIIIEDDLDDPNKSNTGNKKRFKKSHSNETKSKKHTTPSYSAKKLNDRISVPEITVKNSTNNSDFDNALNTKLPLSAIVETEALNVFTKNRSKTLKNKLSQKSISSITKSSVTQLNVKKDDDAVPNELNEENDDSFVFTRKRGRPSLKKIKLQKLDDIVNTCHSKVNHKKTENLSVIVKKLHNVNKSTFTKILDDNTAKVISVNANSKPQQISNNLTGNKSSGNGEIESEKSCNVEGNINKPEVFVKLDERIVSTETAPVSAELLSDANDEQLTNDLGTLERDIDLLSKRFAIPSKDIKHMVIEESISVLREKYSESITPSMITISPILTYDFEDNLVHDDKSYKIEPIRESTAHLKTNLKDLMDELTKTMTSWSLSIVNDPPRYVIAQMSIDMYGMPNASKSIVLDRYFRASVYINQSLQYKYCKRYETAAEIVKLIKVLNSEKL</sequence>
<feature type="region of interest" description="Disordered" evidence="1">
    <location>
        <begin position="35"/>
        <end position="71"/>
    </location>
</feature>
<evidence type="ECO:0000256" key="1">
    <source>
        <dbReference type="SAM" id="MobiDB-lite"/>
    </source>
</evidence>